<name>A0ABW4QQ22_9BACT</name>
<proteinExistence type="predicted"/>
<keyword evidence="2" id="KW-1185">Reference proteome</keyword>
<gene>
    <name evidence="1" type="ORF">ACFSDX_03295</name>
</gene>
<reference evidence="2" key="1">
    <citation type="journal article" date="2019" name="Int. J. Syst. Evol. Microbiol.">
        <title>The Global Catalogue of Microorganisms (GCM) 10K type strain sequencing project: providing services to taxonomists for standard genome sequencing and annotation.</title>
        <authorList>
            <consortium name="The Broad Institute Genomics Platform"/>
            <consortium name="The Broad Institute Genome Sequencing Center for Infectious Disease"/>
            <person name="Wu L."/>
            <person name="Ma J."/>
        </authorList>
    </citation>
    <scope>NUCLEOTIDE SEQUENCE [LARGE SCALE GENOMIC DNA]</scope>
    <source>
        <strain evidence="2">CGMCC 1.15795</strain>
    </source>
</reference>
<evidence type="ECO:0000313" key="1">
    <source>
        <dbReference type="EMBL" id="MFD1871434.1"/>
    </source>
</evidence>
<dbReference type="EMBL" id="JBHUFD010000001">
    <property type="protein sequence ID" value="MFD1871434.1"/>
    <property type="molecule type" value="Genomic_DNA"/>
</dbReference>
<comment type="caution">
    <text evidence="1">The sequence shown here is derived from an EMBL/GenBank/DDBJ whole genome shotgun (WGS) entry which is preliminary data.</text>
</comment>
<evidence type="ECO:0000313" key="2">
    <source>
        <dbReference type="Proteomes" id="UP001597197"/>
    </source>
</evidence>
<sequence>MLEQVMATKIKATTLTLQASHVPLPLLPQKAADLIAEAVKAPAR</sequence>
<dbReference type="Proteomes" id="UP001597197">
    <property type="component" value="Unassembled WGS sequence"/>
</dbReference>
<accession>A0ABW4QQ22</accession>
<organism evidence="1 2">
    <name type="scientific">Hymenobacter bucti</name>
    <dbReference type="NCBI Taxonomy" id="1844114"/>
    <lineage>
        <taxon>Bacteria</taxon>
        <taxon>Pseudomonadati</taxon>
        <taxon>Bacteroidota</taxon>
        <taxon>Cytophagia</taxon>
        <taxon>Cytophagales</taxon>
        <taxon>Hymenobacteraceae</taxon>
        <taxon>Hymenobacter</taxon>
    </lineage>
</organism>
<protein>
    <submittedName>
        <fullName evidence="1">Uncharacterized protein</fullName>
    </submittedName>
</protein>